<proteinExistence type="predicted"/>
<sequence length="323" mass="35646">MSFLTKISQLFSKNSSNQRLGIAFQHQGVSLCSIPQQKSDNTADGSTAITVIFEHEKANSANFPKAIQTLHNKCELEGAACLILNEAQSQVVQIDKPSLPDAEMNSALKWQIKDLVSISPNNMVLDYYDAPLLAGGKEKINVVCASLDELKKLVEATEQGAVKVSAITTQEFAFANLLAPQNDANLLVCQQPNEEIVLLIVKQKKIFFQRRLRGFAQIGSKSAEELSFSIIDDISLEIQRSTDYFERQLKQAPIKAIKVLLPIDLEDVFIEKLAENSAVPVSLLELPRPYHQHREYAAAIGASLDNVPYHTEAEVLAGAHYGN</sequence>
<dbReference type="EMBL" id="MAAF01000076">
    <property type="protein sequence ID" value="OUR78877.1"/>
    <property type="molecule type" value="Genomic_DNA"/>
</dbReference>
<accession>A0A1Y5EDW0</accession>
<organism evidence="1 2">
    <name type="scientific">Colwellia psychrerythraea</name>
    <name type="common">Vibrio psychroerythus</name>
    <dbReference type="NCBI Taxonomy" id="28229"/>
    <lineage>
        <taxon>Bacteria</taxon>
        <taxon>Pseudomonadati</taxon>
        <taxon>Pseudomonadota</taxon>
        <taxon>Gammaproteobacteria</taxon>
        <taxon>Alteromonadales</taxon>
        <taxon>Colwelliaceae</taxon>
        <taxon>Colwellia</taxon>
    </lineage>
</organism>
<evidence type="ECO:0008006" key="3">
    <source>
        <dbReference type="Google" id="ProtNLM"/>
    </source>
</evidence>
<evidence type="ECO:0000313" key="2">
    <source>
        <dbReference type="Proteomes" id="UP000243053"/>
    </source>
</evidence>
<dbReference type="Gene3D" id="3.30.420.40">
    <property type="match status" value="2"/>
</dbReference>
<comment type="caution">
    <text evidence="1">The sequence shown here is derived from an EMBL/GenBank/DDBJ whole genome shotgun (WGS) entry which is preliminary data.</text>
</comment>
<evidence type="ECO:0000313" key="1">
    <source>
        <dbReference type="EMBL" id="OUR78877.1"/>
    </source>
</evidence>
<dbReference type="Gene3D" id="3.30.1490.300">
    <property type="match status" value="1"/>
</dbReference>
<dbReference type="AlphaFoldDB" id="A0A1Y5EDW0"/>
<gene>
    <name evidence="1" type="ORF">A9Q75_12745</name>
</gene>
<reference evidence="2" key="1">
    <citation type="journal article" date="2017" name="Proc. Natl. Acad. Sci. U.S.A.">
        <title>Simulation of Deepwater Horizon oil plume reveals substrate specialization within a complex community of hydrocarbon degraders.</title>
        <authorList>
            <person name="Hu P."/>
            <person name="Dubinsky E.A."/>
            <person name="Probst A.J."/>
            <person name="Wang J."/>
            <person name="Sieber C.M.K."/>
            <person name="Tom L.M."/>
            <person name="Gardinali P."/>
            <person name="Banfield J.F."/>
            <person name="Atlas R.M."/>
            <person name="Andersen G.L."/>
        </authorList>
    </citation>
    <scope>NUCLEOTIDE SEQUENCE [LARGE SCALE GENOMIC DNA]</scope>
</reference>
<protein>
    <recommendedName>
        <fullName evidence="3">MSHA biogenesis protein MshI</fullName>
    </recommendedName>
</protein>
<dbReference type="Proteomes" id="UP000243053">
    <property type="component" value="Unassembled WGS sequence"/>
</dbReference>
<name>A0A1Y5EDW0_COLPS</name>